<dbReference type="RefSeq" id="WP_200352138.1">
    <property type="nucleotide sequence ID" value="NZ_BAABHZ010000001.1"/>
</dbReference>
<evidence type="ECO:0000313" key="2">
    <source>
        <dbReference type="EMBL" id="MBK1817188.1"/>
    </source>
</evidence>
<organism evidence="2 3">
    <name type="scientific">Luteolibacter yonseiensis</name>
    <dbReference type="NCBI Taxonomy" id="1144680"/>
    <lineage>
        <taxon>Bacteria</taxon>
        <taxon>Pseudomonadati</taxon>
        <taxon>Verrucomicrobiota</taxon>
        <taxon>Verrucomicrobiia</taxon>
        <taxon>Verrucomicrobiales</taxon>
        <taxon>Verrucomicrobiaceae</taxon>
        <taxon>Luteolibacter</taxon>
    </lineage>
</organism>
<accession>A0A934R2H2</accession>
<evidence type="ECO:0000313" key="3">
    <source>
        <dbReference type="Proteomes" id="UP000600139"/>
    </source>
</evidence>
<dbReference type="EMBL" id="JAENIK010000012">
    <property type="protein sequence ID" value="MBK1817188.1"/>
    <property type="molecule type" value="Genomic_DNA"/>
</dbReference>
<gene>
    <name evidence="2" type="ORF">JIN84_16330</name>
</gene>
<keyword evidence="3" id="KW-1185">Reference proteome</keyword>
<evidence type="ECO:0000259" key="1">
    <source>
        <dbReference type="Pfam" id="PF16798"/>
    </source>
</evidence>
<sequence>MSFPIRSPRHQTGGIVVLARVIDKIRLNAEGKLPEGYHVGIVPGNRTFDDRLCKFLGVDFEALSGRVLEGGSDDEILDWCFKHGQQPSAEQIEVWNAFLTKRGWRDPATTGFEKSKAEAGFADRDDIQTFFDVMDAEEGHA</sequence>
<name>A0A934R2H2_9BACT</name>
<proteinExistence type="predicted"/>
<dbReference type="InterPro" id="IPR031849">
    <property type="entry name" value="DUF5069"/>
</dbReference>
<dbReference type="Proteomes" id="UP000600139">
    <property type="component" value="Unassembled WGS sequence"/>
</dbReference>
<comment type="caution">
    <text evidence="2">The sequence shown here is derived from an EMBL/GenBank/DDBJ whole genome shotgun (WGS) entry which is preliminary data.</text>
</comment>
<dbReference type="AlphaFoldDB" id="A0A934R2H2"/>
<protein>
    <submittedName>
        <fullName evidence="2">DUF5069 domain-containing protein</fullName>
    </submittedName>
</protein>
<dbReference type="Pfam" id="PF16798">
    <property type="entry name" value="DUF5069"/>
    <property type="match status" value="1"/>
</dbReference>
<feature type="domain" description="DUF5069" evidence="1">
    <location>
        <begin position="4"/>
        <end position="139"/>
    </location>
</feature>
<reference evidence="2" key="1">
    <citation type="submission" date="2021-01" db="EMBL/GenBank/DDBJ databases">
        <title>Modified the classification status of verrucomicrobia.</title>
        <authorList>
            <person name="Feng X."/>
        </authorList>
    </citation>
    <scope>NUCLEOTIDE SEQUENCE</scope>
    <source>
        <strain evidence="2">JCM 18052</strain>
    </source>
</reference>